<dbReference type="EMBL" id="CP028474">
    <property type="protein sequence ID" value="AVW90103.1"/>
    <property type="molecule type" value="Genomic_DNA"/>
</dbReference>
<keyword evidence="1" id="KW-0614">Plasmid</keyword>
<evidence type="ECO:0000313" key="3">
    <source>
        <dbReference type="Proteomes" id="UP000182284"/>
    </source>
</evidence>
<geneLocation type="plasmid" evidence="1">
    <name>pCBLh4c</name>
</geneLocation>
<protein>
    <submittedName>
        <fullName evidence="2">Uncharacterized protein</fullName>
    </submittedName>
</protein>
<sequence length="196" mass="22581">MAIGMAKDTPQEFNTLKEFTDELDLLFRDDVALRKLLQKARNWCIRNNRVGDEEEVLQEAVMRVMKSEITGTRQWPKGVALMDFLSGVMRSIASERPKIGFRKNADKDMEAAKDIASSCNQEGQLFEKEFMARFMALFEGDDDSQLYLLALEEGQSKSEIMTGLDWNEREYNTVVQRVKRTRNAHPEMKEMLNGEG</sequence>
<evidence type="ECO:0000313" key="1">
    <source>
        <dbReference type="EMBL" id="AVW90103.1"/>
    </source>
</evidence>
<organism evidence="2 3">
    <name type="scientific">Celeribacter baekdonensis</name>
    <dbReference type="NCBI Taxonomy" id="875171"/>
    <lineage>
        <taxon>Bacteria</taxon>
        <taxon>Pseudomonadati</taxon>
        <taxon>Pseudomonadota</taxon>
        <taxon>Alphaproteobacteria</taxon>
        <taxon>Rhodobacterales</taxon>
        <taxon>Roseobacteraceae</taxon>
        <taxon>Celeribacter</taxon>
    </lineage>
</organism>
<proteinExistence type="predicted"/>
<name>A0A1G7RK70_9RHOB</name>
<dbReference type="EMBL" id="FNBL01000012">
    <property type="protein sequence ID" value="SDG11117.1"/>
    <property type="molecule type" value="Genomic_DNA"/>
</dbReference>
<geneLocation type="plasmid" evidence="4">
    <name>pcblh4c</name>
</geneLocation>
<dbReference type="AlphaFoldDB" id="A0A1G7RK70"/>
<accession>A0A1G7RK70</accession>
<dbReference type="KEGG" id="cbak:DA792_02615"/>
<reference evidence="2 3" key="1">
    <citation type="submission" date="2016-10" db="EMBL/GenBank/DDBJ databases">
        <authorList>
            <person name="de Groot N.N."/>
        </authorList>
    </citation>
    <scope>NUCLEOTIDE SEQUENCE [LARGE SCALE GENOMIC DNA]</scope>
    <source>
        <strain evidence="2 3">DSM 27375</strain>
    </source>
</reference>
<gene>
    <name evidence="1" type="ORF">DA792_02615</name>
    <name evidence="2" type="ORF">SAMN04488117_11234</name>
</gene>
<evidence type="ECO:0000313" key="2">
    <source>
        <dbReference type="EMBL" id="SDG11117.1"/>
    </source>
</evidence>
<evidence type="ECO:0000313" key="4">
    <source>
        <dbReference type="Proteomes" id="UP000241447"/>
    </source>
</evidence>
<dbReference type="OrthoDB" id="7553153at2"/>
<dbReference type="RefSeq" id="WP_009574182.1">
    <property type="nucleotide sequence ID" value="NZ_FNBL01000012.1"/>
</dbReference>
<reference evidence="1 4" key="2">
    <citation type="submission" date="2018-03" db="EMBL/GenBank/DDBJ databases">
        <title>The Complete Genome of Celeribacter baekdonensis strain LH4, a Thiosulfate-Oxidizing Alphaproteobacterium Isolated from Gulf of Mexico Continental Slope Sediments.</title>
        <authorList>
            <person name="Flood B.E."/>
            <person name="Bailey J.V."/>
            <person name="Leprich D."/>
        </authorList>
    </citation>
    <scope>NUCLEOTIDE SEQUENCE [LARGE SCALE GENOMIC DNA]</scope>
    <source>
        <strain evidence="1 4">LH4</strain>
        <plasmid evidence="1">pCBLh4c</plasmid>
        <plasmid evidence="4">Plasmid pcblh4c</plasmid>
    </source>
</reference>
<dbReference type="Proteomes" id="UP000241447">
    <property type="component" value="Plasmid pCBLh4c"/>
</dbReference>
<dbReference type="Proteomes" id="UP000182284">
    <property type="component" value="Unassembled WGS sequence"/>
</dbReference>